<gene>
    <name evidence="1" type="ORF">B0T23DRAFT_382202</name>
</gene>
<accession>A0AAJ0I5J0</accession>
<proteinExistence type="predicted"/>
<sequence length="50" mass="5987">MHLSVWRDNGVVDYRFDPTYSWDNVVGHMLLLTLFVCYDDEATQLFSRPY</sequence>
<evidence type="ECO:0000313" key="2">
    <source>
        <dbReference type="Proteomes" id="UP001285908"/>
    </source>
</evidence>
<name>A0AAJ0I5J0_9PEZI</name>
<organism evidence="1 2">
    <name type="scientific">Neurospora hispaniola</name>
    <dbReference type="NCBI Taxonomy" id="588809"/>
    <lineage>
        <taxon>Eukaryota</taxon>
        <taxon>Fungi</taxon>
        <taxon>Dikarya</taxon>
        <taxon>Ascomycota</taxon>
        <taxon>Pezizomycotina</taxon>
        <taxon>Sordariomycetes</taxon>
        <taxon>Sordariomycetidae</taxon>
        <taxon>Sordariales</taxon>
        <taxon>Sordariaceae</taxon>
        <taxon>Neurospora</taxon>
    </lineage>
</organism>
<dbReference type="RefSeq" id="XP_062691837.1">
    <property type="nucleotide sequence ID" value="XM_062837317.1"/>
</dbReference>
<keyword evidence="2" id="KW-1185">Reference proteome</keyword>
<reference evidence="1 2" key="1">
    <citation type="journal article" date="2023" name="Mol. Phylogenet. Evol.">
        <title>Genome-scale phylogeny and comparative genomics of the fungal order Sordariales.</title>
        <authorList>
            <person name="Hensen N."/>
            <person name="Bonometti L."/>
            <person name="Westerberg I."/>
            <person name="Brannstrom I.O."/>
            <person name="Guillou S."/>
            <person name="Cros-Aarteil S."/>
            <person name="Calhoun S."/>
            <person name="Haridas S."/>
            <person name="Kuo A."/>
            <person name="Mondo S."/>
            <person name="Pangilinan J."/>
            <person name="Riley R."/>
            <person name="LaButti K."/>
            <person name="Andreopoulos B."/>
            <person name="Lipzen A."/>
            <person name="Chen C."/>
            <person name="Yan M."/>
            <person name="Daum C."/>
            <person name="Ng V."/>
            <person name="Clum A."/>
            <person name="Steindorff A."/>
            <person name="Ohm R.A."/>
            <person name="Martin F."/>
            <person name="Silar P."/>
            <person name="Natvig D.O."/>
            <person name="Lalanne C."/>
            <person name="Gautier V."/>
            <person name="Ament-Velasquez S.L."/>
            <person name="Kruys A."/>
            <person name="Hutchinson M.I."/>
            <person name="Powell A.J."/>
            <person name="Barry K."/>
            <person name="Miller A.N."/>
            <person name="Grigoriev I.V."/>
            <person name="Debuchy R."/>
            <person name="Gladieux P."/>
            <person name="Hiltunen Thoren M."/>
            <person name="Johannesson H."/>
        </authorList>
    </citation>
    <scope>NUCLEOTIDE SEQUENCE [LARGE SCALE GENOMIC DNA]</scope>
    <source>
        <strain evidence="1 2">FGSC 10403</strain>
    </source>
</reference>
<dbReference type="Proteomes" id="UP001285908">
    <property type="component" value="Unassembled WGS sequence"/>
</dbReference>
<protein>
    <submittedName>
        <fullName evidence="1">Uncharacterized protein</fullName>
    </submittedName>
</protein>
<feature type="non-terminal residue" evidence="1">
    <location>
        <position position="50"/>
    </location>
</feature>
<dbReference type="EMBL" id="JAULSX010000005">
    <property type="protein sequence ID" value="KAK3490654.1"/>
    <property type="molecule type" value="Genomic_DNA"/>
</dbReference>
<evidence type="ECO:0000313" key="1">
    <source>
        <dbReference type="EMBL" id="KAK3490654.1"/>
    </source>
</evidence>
<dbReference type="GeneID" id="87874939"/>
<dbReference type="AlphaFoldDB" id="A0AAJ0I5J0"/>
<comment type="caution">
    <text evidence="1">The sequence shown here is derived from an EMBL/GenBank/DDBJ whole genome shotgun (WGS) entry which is preliminary data.</text>
</comment>